<name>A0A084QD25_STAC4</name>
<sequence>MALLLPSYQQAVTPVDWLVVVTPYVDWADFPALCLVSHRCWRLFAPLLWKDLFVAARRSGLAPEDDIEWWLNFVFVKAPNIRLVTRRLVRCLDARYFATSAYHFASDQDEQTLPRSFRRALTLFDNVDSILLDGHGDLDPGYVLGANMDNFHHRPRFLSIANSALHLPRKLFASPYLRDMVYLDVSNIPGSIRNVTEPSVLEHLRVLKIRGREVDDTALFALLGKFRLRLWSLDMSDNRITDEAVADLCSKSFPSTDLRSDARFDIEGRRACGQPPHSRFLSIVESEWSGSYRHPQRYLVDAPDYAAEAHTEPDRHLVRRKDGYSQPLDDSAVALSRALPENDEVMDIDAVNSSKGLTHLHLSRNEVSCFGLAKLLQLSNGQLENLSCDSMPLLPLKHTRSTYWPKSARLYGFVGDICVFRPVISPNLQVLRIHHSLVTRIPTLETEGLSILARLYLSETSVLPRTEQAYPRTFIPDLNPRLVSLTLTCVPRRSCGPLIAAIIGFLKRLAEQEQAIQEASMTTASWRAPRLLQGLRHLRLEFEPDPVDDGFSASEDLDAQELLNSGDQGFSFFGQEWNENTTSNTEVASDAKDALHTKHVDHKPPAAPVEDSAETVTHTEIWNGETFSVPVWTGTPVSPLGSFMNDYRSLVLDHGVRDSVGPATPCQVKSGAPEGSYIFQTAWCAAVMPRQLRQPSRGQLAQMKDVLHELKQFRGAEKARYVKLKKQNGPGMASLGEPHYFWRGKLEVSMEQSRPHSRPSQYWR</sequence>
<dbReference type="STRING" id="1283841.A0A084QD25"/>
<organism evidence="1 2">
    <name type="scientific">Stachybotrys chlorohalonatus (strain IBT 40285)</name>
    <dbReference type="NCBI Taxonomy" id="1283841"/>
    <lineage>
        <taxon>Eukaryota</taxon>
        <taxon>Fungi</taxon>
        <taxon>Dikarya</taxon>
        <taxon>Ascomycota</taxon>
        <taxon>Pezizomycotina</taxon>
        <taxon>Sordariomycetes</taxon>
        <taxon>Hypocreomycetidae</taxon>
        <taxon>Hypocreales</taxon>
        <taxon>Stachybotryaceae</taxon>
        <taxon>Stachybotrys</taxon>
    </lineage>
</organism>
<dbReference type="EMBL" id="KL660826">
    <property type="protein sequence ID" value="KFA61860.1"/>
    <property type="molecule type" value="Genomic_DNA"/>
</dbReference>
<dbReference type="Gene3D" id="3.80.10.10">
    <property type="entry name" value="Ribonuclease Inhibitor"/>
    <property type="match status" value="1"/>
</dbReference>
<evidence type="ECO:0000313" key="1">
    <source>
        <dbReference type="EMBL" id="KFA61860.1"/>
    </source>
</evidence>
<dbReference type="OMA" id="IFAPRIW"/>
<protein>
    <submittedName>
        <fullName evidence="1">Uncharacterized protein</fullName>
    </submittedName>
</protein>
<dbReference type="InParanoid" id="A0A084QD25"/>
<dbReference type="OrthoDB" id="5213490at2759"/>
<gene>
    <name evidence="1" type="ORF">S40285_07087</name>
</gene>
<dbReference type="SUPFAM" id="SSF52047">
    <property type="entry name" value="RNI-like"/>
    <property type="match status" value="1"/>
</dbReference>
<accession>A0A084QD25</accession>
<evidence type="ECO:0000313" key="2">
    <source>
        <dbReference type="Proteomes" id="UP000028524"/>
    </source>
</evidence>
<dbReference type="AlphaFoldDB" id="A0A084QD25"/>
<proteinExistence type="predicted"/>
<reference evidence="1 2" key="1">
    <citation type="journal article" date="2014" name="BMC Genomics">
        <title>Comparative genome sequencing reveals chemotype-specific gene clusters in the toxigenic black mold Stachybotrys.</title>
        <authorList>
            <person name="Semeiks J."/>
            <person name="Borek D."/>
            <person name="Otwinowski Z."/>
            <person name="Grishin N.V."/>
        </authorList>
    </citation>
    <scope>NUCLEOTIDE SEQUENCE [LARGE SCALE GENOMIC DNA]</scope>
    <source>
        <strain evidence="1 2">IBT 40285</strain>
    </source>
</reference>
<dbReference type="HOGENOM" id="CLU_021422_1_0_1"/>
<dbReference type="InterPro" id="IPR032675">
    <property type="entry name" value="LRR_dom_sf"/>
</dbReference>
<keyword evidence="2" id="KW-1185">Reference proteome</keyword>
<dbReference type="Proteomes" id="UP000028524">
    <property type="component" value="Unassembled WGS sequence"/>
</dbReference>